<name>A0A229RSK9_AMYAL</name>
<evidence type="ECO:0000259" key="1">
    <source>
        <dbReference type="Pfam" id="PF06259"/>
    </source>
</evidence>
<dbReference type="Pfam" id="PF06259">
    <property type="entry name" value="Abhydrolase_8"/>
    <property type="match status" value="1"/>
</dbReference>
<organism evidence="2 3">
    <name type="scientific">Amycolatopsis alba DSM 44262</name>
    <dbReference type="NCBI Taxonomy" id="1125972"/>
    <lineage>
        <taxon>Bacteria</taxon>
        <taxon>Bacillati</taxon>
        <taxon>Actinomycetota</taxon>
        <taxon>Actinomycetes</taxon>
        <taxon>Pseudonocardiales</taxon>
        <taxon>Pseudonocardiaceae</taxon>
        <taxon>Amycolatopsis</taxon>
    </lineage>
</organism>
<dbReference type="SUPFAM" id="SSF53474">
    <property type="entry name" value="alpha/beta-Hydrolases"/>
    <property type="match status" value="1"/>
</dbReference>
<dbReference type="EMBL" id="NMQU01000047">
    <property type="protein sequence ID" value="OXM49648.1"/>
    <property type="molecule type" value="Genomic_DNA"/>
</dbReference>
<dbReference type="InterPro" id="IPR010427">
    <property type="entry name" value="DUF1023"/>
</dbReference>
<gene>
    <name evidence="2" type="ORF">CFP75_17915</name>
</gene>
<evidence type="ECO:0000313" key="2">
    <source>
        <dbReference type="EMBL" id="OXM49648.1"/>
    </source>
</evidence>
<comment type="caution">
    <text evidence="2">The sequence shown here is derived from an EMBL/GenBank/DDBJ whole genome shotgun (WGS) entry which is preliminary data.</text>
</comment>
<keyword evidence="3" id="KW-1185">Reference proteome</keyword>
<accession>A0A229RSK9</accession>
<dbReference type="Gene3D" id="3.40.50.1820">
    <property type="entry name" value="alpha/beta hydrolase"/>
    <property type="match status" value="1"/>
</dbReference>
<proteinExistence type="predicted"/>
<sequence>MIGGPMSRAPGIGTVFRVIESNRPGRKNLLVVITALATMAGPSPAAPGAVRLTPPPGIAAWLADDRHLPDPLQAEPVAVQSFLAAVSAAGQRELVTRYPGVIGTLDGAAPSLRYLANHQGMRAAGPPYQDQEGQILLFDPRGNGRVAQVFGDLSTADRIAVLVPGVATRADNFWTGVGGKRHRAPAVQAADLYEAAGRQGRFAVIAWLGYDTPAGVSISAAREDSARAGAVALKRFIAGLATIRPEATIALLGHSYGSTVIGLAARDLPGQVTDIAVFGSPGMGVDNVIRLRTTARVWAGQSTEDWIRWVPGVRLFGLGHGTKPTAPAFGARVFGTSDVADHDHYLSPGTDSLANLTSIALTGTARP</sequence>
<dbReference type="InterPro" id="IPR029058">
    <property type="entry name" value="AB_hydrolase_fold"/>
</dbReference>
<evidence type="ECO:0000313" key="3">
    <source>
        <dbReference type="Proteomes" id="UP000215563"/>
    </source>
</evidence>
<dbReference type="AlphaFoldDB" id="A0A229RSK9"/>
<protein>
    <recommendedName>
        <fullName evidence="1">DUF1023 domain-containing protein</fullName>
    </recommendedName>
</protein>
<feature type="domain" description="DUF1023" evidence="1">
    <location>
        <begin position="139"/>
        <end position="313"/>
    </location>
</feature>
<reference evidence="2 3" key="1">
    <citation type="submission" date="2017-07" db="EMBL/GenBank/DDBJ databases">
        <title>Amycolatopsis alba DSM 44262 Genome sequencing and assembly.</title>
        <authorList>
            <person name="Kaur N."/>
            <person name="Mayilraj S."/>
        </authorList>
    </citation>
    <scope>NUCLEOTIDE SEQUENCE [LARGE SCALE GENOMIC DNA]</scope>
    <source>
        <strain evidence="2 3">DSM 44262</strain>
    </source>
</reference>
<dbReference type="Proteomes" id="UP000215563">
    <property type="component" value="Unassembled WGS sequence"/>
</dbReference>